<accession>A0A943DBY6</accession>
<evidence type="ECO:0000313" key="1">
    <source>
        <dbReference type="EMBL" id="MBS5332640.1"/>
    </source>
</evidence>
<name>A0A943DBY6_9FIRM</name>
<proteinExistence type="predicted"/>
<organism evidence="1 2">
    <name type="scientific">Subdoligranulum variabile</name>
    <dbReference type="NCBI Taxonomy" id="214851"/>
    <lineage>
        <taxon>Bacteria</taxon>
        <taxon>Bacillati</taxon>
        <taxon>Bacillota</taxon>
        <taxon>Clostridia</taxon>
        <taxon>Eubacteriales</taxon>
        <taxon>Oscillospiraceae</taxon>
        <taxon>Subdoligranulum</taxon>
    </lineage>
</organism>
<reference evidence="1" key="1">
    <citation type="submission" date="2021-02" db="EMBL/GenBank/DDBJ databases">
        <title>Infant gut strain persistence is associated with maternal origin, phylogeny, and functional potential including surface adhesion and iron acquisition.</title>
        <authorList>
            <person name="Lou Y.C."/>
        </authorList>
    </citation>
    <scope>NUCLEOTIDE SEQUENCE</scope>
    <source>
        <strain evidence="1">L3_101_000M1_dasL3_101_000M1_concoct_87</strain>
    </source>
</reference>
<evidence type="ECO:0000313" key="2">
    <source>
        <dbReference type="Proteomes" id="UP000759273"/>
    </source>
</evidence>
<sequence length="173" mass="19532">MEIERKWMVVGWPEGLEQTEVYKMDQGYISVRPTVRIRREALQGGRTALVLCFKGAGGLSREEIETEINAELFAKLEHLIGKPLIHKERRGYRLPGGLTLEVNCVDPDLPTAFWYAEVEYETEAQALVWDPAACGLADYLHDECTGKPGSSMGEYWLKTRGEEPSPKGEGRNF</sequence>
<dbReference type="Gene3D" id="2.40.320.10">
    <property type="entry name" value="Hypothetical Protein Pfu-838710-001"/>
    <property type="match status" value="1"/>
</dbReference>
<dbReference type="EMBL" id="JAGZGG010000020">
    <property type="protein sequence ID" value="MBS5332640.1"/>
    <property type="molecule type" value="Genomic_DNA"/>
</dbReference>
<gene>
    <name evidence="1" type="ORF">KHY36_08950</name>
</gene>
<comment type="caution">
    <text evidence="1">The sequence shown here is derived from an EMBL/GenBank/DDBJ whole genome shotgun (WGS) entry which is preliminary data.</text>
</comment>
<dbReference type="SUPFAM" id="SSF55154">
    <property type="entry name" value="CYTH-like phosphatases"/>
    <property type="match status" value="1"/>
</dbReference>
<dbReference type="InterPro" id="IPR033469">
    <property type="entry name" value="CYTH-like_dom_sf"/>
</dbReference>
<protein>
    <recommendedName>
        <fullName evidence="3">CYTH domain-containing protein</fullName>
    </recommendedName>
</protein>
<dbReference type="AlphaFoldDB" id="A0A943DBY6"/>
<evidence type="ECO:0008006" key="3">
    <source>
        <dbReference type="Google" id="ProtNLM"/>
    </source>
</evidence>
<dbReference type="Proteomes" id="UP000759273">
    <property type="component" value="Unassembled WGS sequence"/>
</dbReference>